<feature type="compositionally biased region" description="Low complexity" evidence="7">
    <location>
        <begin position="193"/>
        <end position="235"/>
    </location>
</feature>
<evidence type="ECO:0000313" key="10">
    <source>
        <dbReference type="EMBL" id="KAK3901802.1"/>
    </source>
</evidence>
<dbReference type="InterPro" id="IPR008979">
    <property type="entry name" value="Galactose-bd-like_sf"/>
</dbReference>
<dbReference type="PANTHER" id="PTHR24269">
    <property type="entry name" value="KREMEN PROTEIN"/>
    <property type="match status" value="1"/>
</dbReference>
<feature type="signal peptide" evidence="8">
    <location>
        <begin position="1"/>
        <end position="24"/>
    </location>
</feature>
<dbReference type="PANTHER" id="PTHR24269:SF16">
    <property type="entry name" value="PROTEIN SLG1"/>
    <property type="match status" value="1"/>
</dbReference>
<sequence length="503" mass="53630">MASTRSNTGIRAASILYLASIASALPALGDFKFHGCYTDHGGHRSLTGKKSYDPKMTLQMCAATCHGYQWFGVEYGSQCFCGTSLAATAEKHPDTDNLEEVDGFRYQSCWTDNTHARSLMGSENPRQDMTVEMCAGFCKGFKYFGVESTSECFCGDELGGQAAPEEECSELCGGNPAEWCGGPDRLNIYAVESSAAESTSTAPEESTTLTAESTTVPEESTTVTEESTTVTEVTPTPSPTPTPTPTTPCSLTTLFLPTPTNCWASIPTACAALNRTPNPPWGAVTAQASACTRAFLAESYSLATAVAPCFTAFGDRINFNANSAYTCLSQADVYCQPTAVCKEAPRPAATNVLGEGGFEDGAFWPNADSGMGGADVISVGITSERVRTGNFALKMVYTNANAGSRSWTNPVRLEAGGLFEISWWYWSTNDRSATVTRVYFNGGGLSFAFDVSSRGMPTGQWVRASKTFVAASTYGTAMLSVFGNRETDGNVLYVDDVSIIRID</sequence>
<dbReference type="GO" id="GO:0005886">
    <property type="term" value="C:plasma membrane"/>
    <property type="evidence" value="ECO:0007669"/>
    <property type="project" value="TreeGrafter"/>
</dbReference>
<reference evidence="10" key="2">
    <citation type="submission" date="2023-05" db="EMBL/GenBank/DDBJ databases">
        <authorList>
            <consortium name="Lawrence Berkeley National Laboratory"/>
            <person name="Steindorff A."/>
            <person name="Hensen N."/>
            <person name="Bonometti L."/>
            <person name="Westerberg I."/>
            <person name="Brannstrom I.O."/>
            <person name="Guillou S."/>
            <person name="Cros-Aarteil S."/>
            <person name="Calhoun S."/>
            <person name="Haridas S."/>
            <person name="Kuo A."/>
            <person name="Mondo S."/>
            <person name="Pangilinan J."/>
            <person name="Riley R."/>
            <person name="Labutti K."/>
            <person name="Andreopoulos B."/>
            <person name="Lipzen A."/>
            <person name="Chen C."/>
            <person name="Yanf M."/>
            <person name="Daum C."/>
            <person name="Ng V."/>
            <person name="Clum A."/>
            <person name="Ohm R."/>
            <person name="Martin F."/>
            <person name="Silar P."/>
            <person name="Natvig D."/>
            <person name="Lalanne C."/>
            <person name="Gautier V."/>
            <person name="Ament-Velasquez S.L."/>
            <person name="Kruys A."/>
            <person name="Hutchinson M.I."/>
            <person name="Powell A.J."/>
            <person name="Barry K."/>
            <person name="Miller A.N."/>
            <person name="Grigoriev I.V."/>
            <person name="Debuchy R."/>
            <person name="Gladieux P."/>
            <person name="Thoren M.H."/>
            <person name="Johannesson H."/>
        </authorList>
    </citation>
    <scope>NUCLEOTIDE SEQUENCE</scope>
    <source>
        <strain evidence="10">CBS 103.79</strain>
    </source>
</reference>
<keyword evidence="2" id="KW-0812">Transmembrane</keyword>
<keyword evidence="5" id="KW-0472">Membrane</keyword>
<feature type="domain" description="WSC" evidence="9">
    <location>
        <begin position="30"/>
        <end position="96"/>
    </location>
</feature>
<dbReference type="SMART" id="SM00321">
    <property type="entry name" value="WSC"/>
    <property type="match status" value="2"/>
</dbReference>
<dbReference type="SUPFAM" id="SSF49785">
    <property type="entry name" value="Galactose-binding domain-like"/>
    <property type="match status" value="1"/>
</dbReference>
<evidence type="ECO:0000256" key="3">
    <source>
        <dbReference type="ARBA" id="ARBA00022729"/>
    </source>
</evidence>
<dbReference type="PROSITE" id="PS51212">
    <property type="entry name" value="WSC"/>
    <property type="match status" value="2"/>
</dbReference>
<accession>A0AAN6RSH6</accession>
<name>A0AAN6RSH6_9PEZI</name>
<evidence type="ECO:0000256" key="7">
    <source>
        <dbReference type="SAM" id="MobiDB-lite"/>
    </source>
</evidence>
<feature type="chain" id="PRO_5042888407" evidence="8">
    <location>
        <begin position="25"/>
        <end position="503"/>
    </location>
</feature>
<evidence type="ECO:0000256" key="5">
    <source>
        <dbReference type="ARBA" id="ARBA00023136"/>
    </source>
</evidence>
<feature type="region of interest" description="Disordered" evidence="7">
    <location>
        <begin position="193"/>
        <end position="248"/>
    </location>
</feature>
<keyword evidence="11" id="KW-1185">Reference proteome</keyword>
<reference evidence="10" key="1">
    <citation type="journal article" date="2023" name="Mol. Phylogenet. Evol.">
        <title>Genome-scale phylogeny and comparative genomics of the fungal order Sordariales.</title>
        <authorList>
            <person name="Hensen N."/>
            <person name="Bonometti L."/>
            <person name="Westerberg I."/>
            <person name="Brannstrom I.O."/>
            <person name="Guillou S."/>
            <person name="Cros-Aarteil S."/>
            <person name="Calhoun S."/>
            <person name="Haridas S."/>
            <person name="Kuo A."/>
            <person name="Mondo S."/>
            <person name="Pangilinan J."/>
            <person name="Riley R."/>
            <person name="LaButti K."/>
            <person name="Andreopoulos B."/>
            <person name="Lipzen A."/>
            <person name="Chen C."/>
            <person name="Yan M."/>
            <person name="Daum C."/>
            <person name="Ng V."/>
            <person name="Clum A."/>
            <person name="Steindorff A."/>
            <person name="Ohm R.A."/>
            <person name="Martin F."/>
            <person name="Silar P."/>
            <person name="Natvig D.O."/>
            <person name="Lalanne C."/>
            <person name="Gautier V."/>
            <person name="Ament-Velasquez S.L."/>
            <person name="Kruys A."/>
            <person name="Hutchinson M.I."/>
            <person name="Powell A.J."/>
            <person name="Barry K."/>
            <person name="Miller A.N."/>
            <person name="Grigoriev I.V."/>
            <person name="Debuchy R."/>
            <person name="Gladieux P."/>
            <person name="Hiltunen Thoren M."/>
            <person name="Johannesson H."/>
        </authorList>
    </citation>
    <scope>NUCLEOTIDE SEQUENCE</scope>
    <source>
        <strain evidence="10">CBS 103.79</strain>
    </source>
</reference>
<keyword evidence="4" id="KW-1133">Transmembrane helix</keyword>
<dbReference type="EMBL" id="MU855554">
    <property type="protein sequence ID" value="KAK3901802.1"/>
    <property type="molecule type" value="Genomic_DNA"/>
</dbReference>
<keyword evidence="6" id="KW-0325">Glycoprotein</keyword>
<organism evidence="10 11">
    <name type="scientific">Staphylotrichum tortipilum</name>
    <dbReference type="NCBI Taxonomy" id="2831512"/>
    <lineage>
        <taxon>Eukaryota</taxon>
        <taxon>Fungi</taxon>
        <taxon>Dikarya</taxon>
        <taxon>Ascomycota</taxon>
        <taxon>Pezizomycotina</taxon>
        <taxon>Sordariomycetes</taxon>
        <taxon>Sordariomycetidae</taxon>
        <taxon>Sordariales</taxon>
        <taxon>Chaetomiaceae</taxon>
        <taxon>Staphylotrichum</taxon>
    </lineage>
</organism>
<evidence type="ECO:0000256" key="4">
    <source>
        <dbReference type="ARBA" id="ARBA00022989"/>
    </source>
</evidence>
<evidence type="ECO:0000256" key="8">
    <source>
        <dbReference type="SAM" id="SignalP"/>
    </source>
</evidence>
<comment type="subcellular location">
    <subcellularLocation>
        <location evidence="1">Membrane</location>
        <topology evidence="1">Single-pass membrane protein</topology>
    </subcellularLocation>
</comment>
<keyword evidence="3 8" id="KW-0732">Signal</keyword>
<evidence type="ECO:0000259" key="9">
    <source>
        <dbReference type="PROSITE" id="PS51212"/>
    </source>
</evidence>
<dbReference type="Proteomes" id="UP001303889">
    <property type="component" value="Unassembled WGS sequence"/>
</dbReference>
<feature type="domain" description="WSC" evidence="9">
    <location>
        <begin position="103"/>
        <end position="192"/>
    </location>
</feature>
<evidence type="ECO:0000256" key="1">
    <source>
        <dbReference type="ARBA" id="ARBA00004167"/>
    </source>
</evidence>
<comment type="caution">
    <text evidence="10">The sequence shown here is derived from an EMBL/GenBank/DDBJ whole genome shotgun (WGS) entry which is preliminary data.</text>
</comment>
<dbReference type="Pfam" id="PF01822">
    <property type="entry name" value="WSC"/>
    <property type="match status" value="2"/>
</dbReference>
<protein>
    <submittedName>
        <fullName evidence="10">WSC domain-containing protein</fullName>
    </submittedName>
</protein>
<feature type="compositionally biased region" description="Pro residues" evidence="7">
    <location>
        <begin position="236"/>
        <end position="246"/>
    </location>
</feature>
<dbReference type="InterPro" id="IPR051836">
    <property type="entry name" value="Kremen_rcpt"/>
</dbReference>
<evidence type="ECO:0000313" key="11">
    <source>
        <dbReference type="Proteomes" id="UP001303889"/>
    </source>
</evidence>
<evidence type="ECO:0000256" key="6">
    <source>
        <dbReference type="ARBA" id="ARBA00023180"/>
    </source>
</evidence>
<dbReference type="AlphaFoldDB" id="A0AAN6RSH6"/>
<dbReference type="InterPro" id="IPR002889">
    <property type="entry name" value="WSC_carb-bd"/>
</dbReference>
<gene>
    <name evidence="10" type="ORF">C8A05DRAFT_34498</name>
</gene>
<evidence type="ECO:0000256" key="2">
    <source>
        <dbReference type="ARBA" id="ARBA00022692"/>
    </source>
</evidence>
<dbReference type="Gene3D" id="2.60.120.260">
    <property type="entry name" value="Galactose-binding domain-like"/>
    <property type="match status" value="1"/>
</dbReference>
<proteinExistence type="predicted"/>